<dbReference type="Pfam" id="PF01636">
    <property type="entry name" value="APH"/>
    <property type="match status" value="1"/>
</dbReference>
<evidence type="ECO:0000313" key="3">
    <source>
        <dbReference type="Proteomes" id="UP001595997"/>
    </source>
</evidence>
<sequence>MQHEPSVVVDRGSYEDAVTPWQQDAWRSAALGWVEDRLAARGLRTTGERAVRLRPWSVLIRVSVEGHTAVWFKANPPAGAFESALSAALARWVPEHVLEPIAVDAERGWSLLPHGGELFRNMLDREAAGPAAWEELLRQYAAMQLALIPYARDIELLGVPSARTAALPGVFDRVLAENAALEPAERRRLAELRPRLVEWCTELAAAGLADSLDHADLHDGQLFHPRPGRFTFFDWGDASVSHPFCSLPVPVGRACGRYGPRVLPRLRDAYLEPWTDTGRPAAELRRAVSLAWRLAALGRACSWGRVFPAGTATADAAGAAQSARSLLELLTEPPV</sequence>
<organism evidence="2 3">
    <name type="scientific">Streptomyces ovatisporus</name>
    <dbReference type="NCBI Taxonomy" id="1128682"/>
    <lineage>
        <taxon>Bacteria</taxon>
        <taxon>Bacillati</taxon>
        <taxon>Actinomycetota</taxon>
        <taxon>Actinomycetes</taxon>
        <taxon>Kitasatosporales</taxon>
        <taxon>Streptomycetaceae</taxon>
        <taxon>Streptomyces</taxon>
    </lineage>
</organism>
<proteinExistence type="predicted"/>
<dbReference type="Proteomes" id="UP001595997">
    <property type="component" value="Unassembled WGS sequence"/>
</dbReference>
<dbReference type="RefSeq" id="WP_386450512.1">
    <property type="nucleotide sequence ID" value="NZ_JBHSFH010000011.1"/>
</dbReference>
<gene>
    <name evidence="2" type="ORF">ACFPA8_20175</name>
</gene>
<feature type="domain" description="Aminoglycoside phosphotransferase" evidence="1">
    <location>
        <begin position="88"/>
        <end position="275"/>
    </location>
</feature>
<dbReference type="InterPro" id="IPR002575">
    <property type="entry name" value="Aminoglycoside_PTrfase"/>
</dbReference>
<dbReference type="EMBL" id="JBHSFH010000011">
    <property type="protein sequence ID" value="MFC4496448.1"/>
    <property type="molecule type" value="Genomic_DNA"/>
</dbReference>
<name>A0ABV9A962_9ACTN</name>
<keyword evidence="3" id="KW-1185">Reference proteome</keyword>
<reference evidence="3" key="1">
    <citation type="journal article" date="2019" name="Int. J. Syst. Evol. Microbiol.">
        <title>The Global Catalogue of Microorganisms (GCM) 10K type strain sequencing project: providing services to taxonomists for standard genome sequencing and annotation.</title>
        <authorList>
            <consortium name="The Broad Institute Genomics Platform"/>
            <consortium name="The Broad Institute Genome Sequencing Center for Infectious Disease"/>
            <person name="Wu L."/>
            <person name="Ma J."/>
        </authorList>
    </citation>
    <scope>NUCLEOTIDE SEQUENCE [LARGE SCALE GENOMIC DNA]</scope>
    <source>
        <strain evidence="3">CGMCC 4.7357</strain>
    </source>
</reference>
<comment type="caution">
    <text evidence="2">The sequence shown here is derived from an EMBL/GenBank/DDBJ whole genome shotgun (WGS) entry which is preliminary data.</text>
</comment>
<protein>
    <submittedName>
        <fullName evidence="2">Phosphotransferase</fullName>
    </submittedName>
</protein>
<evidence type="ECO:0000313" key="2">
    <source>
        <dbReference type="EMBL" id="MFC4496448.1"/>
    </source>
</evidence>
<dbReference type="SUPFAM" id="SSF56112">
    <property type="entry name" value="Protein kinase-like (PK-like)"/>
    <property type="match status" value="1"/>
</dbReference>
<dbReference type="InterPro" id="IPR011009">
    <property type="entry name" value="Kinase-like_dom_sf"/>
</dbReference>
<accession>A0ABV9A962</accession>
<evidence type="ECO:0000259" key="1">
    <source>
        <dbReference type="Pfam" id="PF01636"/>
    </source>
</evidence>